<evidence type="ECO:0000256" key="4">
    <source>
        <dbReference type="ARBA" id="ARBA00022801"/>
    </source>
</evidence>
<keyword evidence="4 9" id="KW-0378">Hydrolase</keyword>
<evidence type="ECO:0000256" key="5">
    <source>
        <dbReference type="ARBA" id="ARBA00023024"/>
    </source>
</evidence>
<evidence type="ECO:0000256" key="7">
    <source>
        <dbReference type="ARBA" id="ARBA00023295"/>
    </source>
</evidence>
<dbReference type="InterPro" id="IPR036573">
    <property type="entry name" value="CBM_sf_5/12"/>
</dbReference>
<dbReference type="PROSITE" id="PS50853">
    <property type="entry name" value="FN3"/>
    <property type="match status" value="1"/>
</dbReference>
<dbReference type="InterPro" id="IPR011583">
    <property type="entry name" value="Chitinase_II/V-like_cat"/>
</dbReference>
<dbReference type="Gene3D" id="3.10.50.10">
    <property type="match status" value="1"/>
</dbReference>
<dbReference type="SUPFAM" id="SSF54556">
    <property type="entry name" value="Chitinase insertion domain"/>
    <property type="match status" value="1"/>
</dbReference>
<dbReference type="EC" id="3.2.1.14" evidence="3"/>
<dbReference type="InterPro" id="IPR029070">
    <property type="entry name" value="Chitinase_insertion_sf"/>
</dbReference>
<dbReference type="SUPFAM" id="SSF49265">
    <property type="entry name" value="Fibronectin type III"/>
    <property type="match status" value="1"/>
</dbReference>
<dbReference type="Gene3D" id="2.60.40.10">
    <property type="entry name" value="Immunoglobulins"/>
    <property type="match status" value="1"/>
</dbReference>
<keyword evidence="7 9" id="KW-0326">Glycosidase</keyword>
<evidence type="ECO:0000256" key="8">
    <source>
        <dbReference type="ARBA" id="ARBA00023326"/>
    </source>
</evidence>
<dbReference type="PANTHER" id="PTHR11177:SF317">
    <property type="entry name" value="CHITINASE 12-RELATED"/>
    <property type="match status" value="1"/>
</dbReference>
<keyword evidence="5" id="KW-0146">Chitin degradation</keyword>
<evidence type="ECO:0000313" key="13">
    <source>
        <dbReference type="Proteomes" id="UP000634435"/>
    </source>
</evidence>
<accession>A0ABQ2DFA4</accession>
<proteinExistence type="inferred from homology"/>
<feature type="domain" description="Fibronectin type-III" evidence="10">
    <location>
        <begin position="462"/>
        <end position="545"/>
    </location>
</feature>
<protein>
    <recommendedName>
        <fullName evidence="3">chitinase</fullName>
        <ecNumber evidence="3">3.2.1.14</ecNumber>
    </recommendedName>
</protein>
<dbReference type="SUPFAM" id="SSF51055">
    <property type="entry name" value="Carbohydrate binding domain"/>
    <property type="match status" value="1"/>
</dbReference>
<keyword evidence="8" id="KW-0624">Polysaccharide degradation</keyword>
<keyword evidence="6" id="KW-0119">Carbohydrate metabolism</keyword>
<dbReference type="SMART" id="SM00636">
    <property type="entry name" value="Glyco_18"/>
    <property type="match status" value="1"/>
</dbReference>
<dbReference type="EMBL" id="BMPN01000002">
    <property type="protein sequence ID" value="GGJ55958.1"/>
    <property type="molecule type" value="Genomic_DNA"/>
</dbReference>
<dbReference type="PANTHER" id="PTHR11177">
    <property type="entry name" value="CHITINASE"/>
    <property type="match status" value="1"/>
</dbReference>
<dbReference type="Pfam" id="PF02839">
    <property type="entry name" value="CBM_5_12"/>
    <property type="match status" value="1"/>
</dbReference>
<dbReference type="SMART" id="SM00060">
    <property type="entry name" value="FN3"/>
    <property type="match status" value="1"/>
</dbReference>
<comment type="similarity">
    <text evidence="2">Belongs to the glycosyl hydrolase 18 family. Chitinase class II subfamily.</text>
</comment>
<dbReference type="InterPro" id="IPR017853">
    <property type="entry name" value="GH"/>
</dbReference>
<dbReference type="CDD" id="cd00063">
    <property type="entry name" value="FN3"/>
    <property type="match status" value="1"/>
</dbReference>
<dbReference type="PROSITE" id="PS51910">
    <property type="entry name" value="GH18_2"/>
    <property type="match status" value="1"/>
</dbReference>
<evidence type="ECO:0000256" key="2">
    <source>
        <dbReference type="ARBA" id="ARBA00009121"/>
    </source>
</evidence>
<evidence type="ECO:0000259" key="11">
    <source>
        <dbReference type="PROSITE" id="PS51910"/>
    </source>
</evidence>
<dbReference type="Gene3D" id="2.10.10.20">
    <property type="entry name" value="Carbohydrate-binding module superfamily 5/12"/>
    <property type="match status" value="1"/>
</dbReference>
<reference evidence="13" key="1">
    <citation type="journal article" date="2019" name="Int. J. Syst. Evol. Microbiol.">
        <title>The Global Catalogue of Microorganisms (GCM) 10K type strain sequencing project: providing services to taxonomists for standard genome sequencing and annotation.</title>
        <authorList>
            <consortium name="The Broad Institute Genomics Platform"/>
            <consortium name="The Broad Institute Genome Sequencing Center for Infectious Disease"/>
            <person name="Wu L."/>
            <person name="Ma J."/>
        </authorList>
    </citation>
    <scope>NUCLEOTIDE SEQUENCE [LARGE SCALE GENOMIC DNA]</scope>
    <source>
        <strain evidence="13">JCM 30071</strain>
    </source>
</reference>
<organism evidence="12 13">
    <name type="scientific">Virgibacillus kapii</name>
    <dbReference type="NCBI Taxonomy" id="1638645"/>
    <lineage>
        <taxon>Bacteria</taxon>
        <taxon>Bacillati</taxon>
        <taxon>Bacillota</taxon>
        <taxon>Bacilli</taxon>
        <taxon>Bacillales</taxon>
        <taxon>Bacillaceae</taxon>
        <taxon>Virgibacillus</taxon>
    </lineage>
</organism>
<dbReference type="SMART" id="SM00495">
    <property type="entry name" value="ChtBD3"/>
    <property type="match status" value="1"/>
</dbReference>
<dbReference type="InterPro" id="IPR003961">
    <property type="entry name" value="FN3_dom"/>
</dbReference>
<comment type="catalytic activity">
    <reaction evidence="1">
        <text>Random endo-hydrolysis of N-acetyl-beta-D-glucosaminide (1-&gt;4)-beta-linkages in chitin and chitodextrins.</text>
        <dbReference type="EC" id="3.2.1.14"/>
    </reaction>
</comment>
<dbReference type="InterPro" id="IPR036116">
    <property type="entry name" value="FN3_sf"/>
</dbReference>
<evidence type="ECO:0000256" key="1">
    <source>
        <dbReference type="ARBA" id="ARBA00000822"/>
    </source>
</evidence>
<dbReference type="Gene3D" id="3.20.20.80">
    <property type="entry name" value="Glycosidases"/>
    <property type="match status" value="1"/>
</dbReference>
<evidence type="ECO:0000259" key="10">
    <source>
        <dbReference type="PROSITE" id="PS50853"/>
    </source>
</evidence>
<dbReference type="Pfam" id="PF00041">
    <property type="entry name" value="fn3"/>
    <property type="match status" value="1"/>
</dbReference>
<dbReference type="InterPro" id="IPR001223">
    <property type="entry name" value="Glyco_hydro18_cat"/>
</dbReference>
<comment type="caution">
    <text evidence="12">The sequence shown here is derived from an EMBL/GenBank/DDBJ whole genome shotgun (WGS) entry which is preliminary data.</text>
</comment>
<feature type="domain" description="GH18" evidence="11">
    <location>
        <begin position="41"/>
        <end position="449"/>
    </location>
</feature>
<dbReference type="InterPro" id="IPR050314">
    <property type="entry name" value="Glycosyl_Hydrlase_18"/>
</dbReference>
<dbReference type="CDD" id="cd06548">
    <property type="entry name" value="GH18_chitinase"/>
    <property type="match status" value="1"/>
</dbReference>
<dbReference type="InterPro" id="IPR001579">
    <property type="entry name" value="Glyco_hydro_18_chit_AS"/>
</dbReference>
<evidence type="ECO:0000256" key="3">
    <source>
        <dbReference type="ARBA" id="ARBA00012729"/>
    </source>
</evidence>
<dbReference type="Proteomes" id="UP000634435">
    <property type="component" value="Unassembled WGS sequence"/>
</dbReference>
<evidence type="ECO:0000256" key="9">
    <source>
        <dbReference type="RuleBase" id="RU000489"/>
    </source>
</evidence>
<evidence type="ECO:0000313" key="12">
    <source>
        <dbReference type="EMBL" id="GGJ55958.1"/>
    </source>
</evidence>
<dbReference type="InterPro" id="IPR003610">
    <property type="entry name" value="CBM5/12"/>
</dbReference>
<evidence type="ECO:0000256" key="6">
    <source>
        <dbReference type="ARBA" id="ARBA00023277"/>
    </source>
</evidence>
<dbReference type="Pfam" id="PF00704">
    <property type="entry name" value="Glyco_hydro_18"/>
    <property type="match status" value="1"/>
</dbReference>
<keyword evidence="13" id="KW-1185">Reference proteome</keyword>
<dbReference type="InterPro" id="IPR013783">
    <property type="entry name" value="Ig-like_fold"/>
</dbReference>
<sequence length="601" mass="66667">MNLLKGTKKFFIFFIFGILILTTMPTNHSIIQAKEAAASDYNIVGYYPSWAAYGRDFQVWDMDASKVSHINYAFADICWDGRHGNPDPESPNPQTWACQDENGNIDVPNGTVVMGDPWIDAQKTNPGDNWDDPLKGNFQQLIKLKEENPHLKTFISIGGWSWSNRFSDVAADPTTREQFANSAVDFIRKYGFDGVDIDWEYPVSGGLPGNSTRPEDKQNYVLLLQEVREKLDAAEAEDGTEYLLTIASAANEEYVNNNELTQIAEIVDWINIMTYDFNGGWQTQSGHNAPLYFDPEAETAGLPNAESFNVASAVNSYLNEGVPGNKLVLGTPFYGRGWSDCEATNNGEYQNCSPATEGTWENGTFDFSDLEDNYINKNGYQRYWNDEAKVPYLYNASNGNFITYDDEESFGYKTDFIKSKGLAGAMFWDYSGDVNHTLVTTLATNLQFTGGDGGDPESPALAPQNVEATKVTASSIDLSWNEPTDATSVVEYVITYNNQEITTTEPSIVLENLQAATAYTITVSSKDGEGNLYPASSLTVSTSEEGATCEYPAWEAATSYVGGDRVQHNNNLYEAKWWTKGEEPGTTGEWGPWKVIESCNE</sequence>
<name>A0ABQ2DFA4_9BACI</name>
<dbReference type="SUPFAM" id="SSF51445">
    <property type="entry name" value="(Trans)glycosidases"/>
    <property type="match status" value="1"/>
</dbReference>
<gene>
    <name evidence="12" type="ORF">GCM10007111_17760</name>
</gene>
<dbReference type="CDD" id="cd12215">
    <property type="entry name" value="ChiC_BD"/>
    <property type="match status" value="1"/>
</dbReference>
<dbReference type="PROSITE" id="PS01095">
    <property type="entry name" value="GH18_1"/>
    <property type="match status" value="1"/>
</dbReference>